<evidence type="ECO:0000313" key="2">
    <source>
        <dbReference type="EMBL" id="GAA2189315.1"/>
    </source>
</evidence>
<accession>A0ABN3B7W1</accession>
<keyword evidence="3" id="KW-1185">Reference proteome</keyword>
<comment type="caution">
    <text evidence="2">The sequence shown here is derived from an EMBL/GenBank/DDBJ whole genome shotgun (WGS) entry which is preliminary data.</text>
</comment>
<dbReference type="EMBL" id="BAAAOP010000010">
    <property type="protein sequence ID" value="GAA2189315.1"/>
    <property type="molecule type" value="Genomic_DNA"/>
</dbReference>
<feature type="region of interest" description="Disordered" evidence="1">
    <location>
        <begin position="1"/>
        <end position="41"/>
    </location>
</feature>
<reference evidence="2 3" key="1">
    <citation type="journal article" date="2019" name="Int. J. Syst. Evol. Microbiol.">
        <title>The Global Catalogue of Microorganisms (GCM) 10K type strain sequencing project: providing services to taxonomists for standard genome sequencing and annotation.</title>
        <authorList>
            <consortium name="The Broad Institute Genomics Platform"/>
            <consortium name="The Broad Institute Genome Sequencing Center for Infectious Disease"/>
            <person name="Wu L."/>
            <person name="Ma J."/>
        </authorList>
    </citation>
    <scope>NUCLEOTIDE SEQUENCE [LARGE SCALE GENOMIC DNA]</scope>
    <source>
        <strain evidence="2 3">JCM 14919</strain>
    </source>
</reference>
<evidence type="ECO:0000313" key="3">
    <source>
        <dbReference type="Proteomes" id="UP001501084"/>
    </source>
</evidence>
<dbReference type="Proteomes" id="UP001501084">
    <property type="component" value="Unassembled WGS sequence"/>
</dbReference>
<sequence length="95" mass="10423">MPPARGARREESEIPNLRIGIISQEPREQLTPQPPELGRPGRRIALDLKDAVADAHDRRVLGGCIAGELGPFPDQPSLLEFNAPSHVARDIDEDI</sequence>
<name>A0ABN3B7W1_9MICO</name>
<proteinExistence type="predicted"/>
<organism evidence="2 3">
    <name type="scientific">Leucobacter alluvii</name>
    <dbReference type="NCBI Taxonomy" id="340321"/>
    <lineage>
        <taxon>Bacteria</taxon>
        <taxon>Bacillati</taxon>
        <taxon>Actinomycetota</taxon>
        <taxon>Actinomycetes</taxon>
        <taxon>Micrococcales</taxon>
        <taxon>Microbacteriaceae</taxon>
        <taxon>Leucobacter</taxon>
    </lineage>
</organism>
<gene>
    <name evidence="2" type="ORF">GCM10009786_21960</name>
</gene>
<evidence type="ECO:0000256" key="1">
    <source>
        <dbReference type="SAM" id="MobiDB-lite"/>
    </source>
</evidence>
<protein>
    <submittedName>
        <fullName evidence="2">Uncharacterized protein</fullName>
    </submittedName>
</protein>